<dbReference type="OrthoDB" id="7433140at2"/>
<accession>A0A6I4UN95</accession>
<evidence type="ECO:0000313" key="2">
    <source>
        <dbReference type="EMBL" id="MXP38805.1"/>
    </source>
</evidence>
<dbReference type="EMBL" id="WTYB01000002">
    <property type="protein sequence ID" value="MXP38805.1"/>
    <property type="molecule type" value="Genomic_DNA"/>
</dbReference>
<evidence type="ECO:0008006" key="5">
    <source>
        <dbReference type="Google" id="ProtNLM"/>
    </source>
</evidence>
<dbReference type="RefSeq" id="WP_160760912.1">
    <property type="nucleotide sequence ID" value="NZ_BAAADZ010000010.1"/>
</dbReference>
<protein>
    <recommendedName>
        <fullName evidence="5">DUF3618 domain-containing protein</fullName>
    </recommendedName>
</protein>
<sequence length="122" mass="13036">MTRLPQSFIEDRALRDAARAVLAEDIERLRASLSEEGIASRVSSGVSSTITSRIRTGARDVLAQAKAQAGDHKGVLAVLIGAIVLWFARGPILDWLDEFADIDDDTDTDAAFPEGDAQGDPA</sequence>
<evidence type="ECO:0000313" key="3">
    <source>
        <dbReference type="Proteomes" id="UP000430021"/>
    </source>
</evidence>
<evidence type="ECO:0000313" key="1">
    <source>
        <dbReference type="EMBL" id="MBB3776110.1"/>
    </source>
</evidence>
<reference evidence="1 4" key="2">
    <citation type="submission" date="2020-08" db="EMBL/GenBank/DDBJ databases">
        <title>Genomic Encyclopedia of Type Strains, Phase IV (KMG-IV): sequencing the most valuable type-strain genomes for metagenomic binning, comparative biology and taxonomic classification.</title>
        <authorList>
            <person name="Goeker M."/>
        </authorList>
    </citation>
    <scope>NUCLEOTIDE SEQUENCE [LARGE SCALE GENOMIC DNA]</scope>
    <source>
        <strain evidence="1 4">DSM 8510</strain>
    </source>
</reference>
<keyword evidence="4" id="KW-1185">Reference proteome</keyword>
<gene>
    <name evidence="1" type="ORF">FHS52_002079</name>
    <name evidence="2" type="ORF">GRI59_09320</name>
</gene>
<organism evidence="2 3">
    <name type="scientific">Erythrobacter ramosus</name>
    <dbReference type="NCBI Taxonomy" id="35811"/>
    <lineage>
        <taxon>Bacteria</taxon>
        <taxon>Pseudomonadati</taxon>
        <taxon>Pseudomonadota</taxon>
        <taxon>Alphaproteobacteria</taxon>
        <taxon>Sphingomonadales</taxon>
        <taxon>Erythrobacteraceae</taxon>
        <taxon>Erythrobacter/Porphyrobacter group</taxon>
        <taxon>Erythrobacter</taxon>
    </lineage>
</organism>
<dbReference type="Proteomes" id="UP000548685">
    <property type="component" value="Unassembled WGS sequence"/>
</dbReference>
<dbReference type="AlphaFoldDB" id="A0A6I4UN95"/>
<dbReference type="EMBL" id="JACICE010000002">
    <property type="protein sequence ID" value="MBB3776110.1"/>
    <property type="molecule type" value="Genomic_DNA"/>
</dbReference>
<evidence type="ECO:0000313" key="4">
    <source>
        <dbReference type="Proteomes" id="UP000548685"/>
    </source>
</evidence>
<proteinExistence type="predicted"/>
<name>A0A6I4UN95_9SPHN</name>
<comment type="caution">
    <text evidence="2">The sequence shown here is derived from an EMBL/GenBank/DDBJ whole genome shotgun (WGS) entry which is preliminary data.</text>
</comment>
<dbReference type="Proteomes" id="UP000430021">
    <property type="component" value="Unassembled WGS sequence"/>
</dbReference>
<reference evidence="2 3" key="1">
    <citation type="submission" date="2019-12" db="EMBL/GenBank/DDBJ databases">
        <title>Genomic-based taxomic classification of the family Erythrobacteraceae.</title>
        <authorList>
            <person name="Xu L."/>
        </authorList>
    </citation>
    <scope>NUCLEOTIDE SEQUENCE [LARGE SCALE GENOMIC DNA]</scope>
    <source>
        <strain evidence="2 3">JCM 10282</strain>
    </source>
</reference>